<organism evidence="2 3">
    <name type="scientific">Trichlorobacter ammonificans</name>
    <dbReference type="NCBI Taxonomy" id="2916410"/>
    <lineage>
        <taxon>Bacteria</taxon>
        <taxon>Pseudomonadati</taxon>
        <taxon>Thermodesulfobacteriota</taxon>
        <taxon>Desulfuromonadia</taxon>
        <taxon>Geobacterales</taxon>
        <taxon>Geobacteraceae</taxon>
        <taxon>Trichlorobacter</taxon>
    </lineage>
</organism>
<keyword evidence="1" id="KW-1133">Transmembrane helix</keyword>
<accession>A0ABN8HC02</accession>
<evidence type="ECO:0000256" key="1">
    <source>
        <dbReference type="SAM" id="Phobius"/>
    </source>
</evidence>
<evidence type="ECO:0000313" key="3">
    <source>
        <dbReference type="Proteomes" id="UP001295463"/>
    </source>
</evidence>
<dbReference type="EMBL" id="OW150024">
    <property type="protein sequence ID" value="CAH2030110.1"/>
    <property type="molecule type" value="Genomic_DNA"/>
</dbReference>
<keyword evidence="3" id="KW-1185">Reference proteome</keyword>
<dbReference type="Proteomes" id="UP001295463">
    <property type="component" value="Chromosome"/>
</dbReference>
<evidence type="ECO:0000313" key="2">
    <source>
        <dbReference type="EMBL" id="CAH2030110.1"/>
    </source>
</evidence>
<proteinExistence type="predicted"/>
<feature type="transmembrane region" description="Helical" evidence="1">
    <location>
        <begin position="34"/>
        <end position="55"/>
    </location>
</feature>
<protein>
    <submittedName>
        <fullName evidence="2">Uncharacterized protein</fullName>
    </submittedName>
</protein>
<sequence>MAQLCGLEHTVTSACVPALIVYTTASRNGKENSQALFCVPFPKSVLLLYTFTLLFPRRKT</sequence>
<keyword evidence="1" id="KW-0472">Membrane</keyword>
<gene>
    <name evidence="2" type="ORF">GEAMG1_0288</name>
</gene>
<keyword evidence="1" id="KW-0812">Transmembrane</keyword>
<reference evidence="2 3" key="1">
    <citation type="submission" date="2022-03" db="EMBL/GenBank/DDBJ databases">
        <authorList>
            <person name="Koch H."/>
        </authorList>
    </citation>
    <scope>NUCLEOTIDE SEQUENCE [LARGE SCALE GENOMIC DNA]</scope>
    <source>
        <strain evidence="2 3">G1</strain>
    </source>
</reference>
<name>A0ABN8HC02_9BACT</name>